<dbReference type="Pfam" id="PF00055">
    <property type="entry name" value="Laminin_N"/>
    <property type="match status" value="1"/>
</dbReference>
<accession>A0A183T0I9</accession>
<reference evidence="4 5" key="2">
    <citation type="submission" date="2018-11" db="EMBL/GenBank/DDBJ databases">
        <authorList>
            <consortium name="Pathogen Informatics"/>
        </authorList>
    </citation>
    <scope>NUCLEOTIDE SEQUENCE [LARGE SCALE GENOMIC DNA]</scope>
    <source>
        <strain evidence="4 5">NST_G2</strain>
    </source>
</reference>
<dbReference type="Gene3D" id="2.10.25.10">
    <property type="entry name" value="Laminin"/>
    <property type="match status" value="1"/>
</dbReference>
<dbReference type="GO" id="GO:0009888">
    <property type="term" value="P:tissue development"/>
    <property type="evidence" value="ECO:0007669"/>
    <property type="project" value="TreeGrafter"/>
</dbReference>
<name>A0A183T0I9_SCHSO</name>
<dbReference type="EMBL" id="UYSU01035584">
    <property type="protein sequence ID" value="VDL96372.1"/>
    <property type="molecule type" value="Genomic_DNA"/>
</dbReference>
<evidence type="ECO:0000256" key="1">
    <source>
        <dbReference type="ARBA" id="ARBA00023157"/>
    </source>
</evidence>
<dbReference type="Proteomes" id="UP000275846">
    <property type="component" value="Unassembled WGS sequence"/>
</dbReference>
<dbReference type="InterPro" id="IPR050440">
    <property type="entry name" value="Laminin/Netrin_ECM"/>
</dbReference>
<dbReference type="STRING" id="70667.A0A183T0I9"/>
<organism evidence="6">
    <name type="scientific">Schistocephalus solidus</name>
    <name type="common">Tapeworm</name>
    <dbReference type="NCBI Taxonomy" id="70667"/>
    <lineage>
        <taxon>Eukaryota</taxon>
        <taxon>Metazoa</taxon>
        <taxon>Spiralia</taxon>
        <taxon>Lophotrochozoa</taxon>
        <taxon>Platyhelminthes</taxon>
        <taxon>Cestoda</taxon>
        <taxon>Eucestoda</taxon>
        <taxon>Diphyllobothriidea</taxon>
        <taxon>Diphyllobothriidae</taxon>
        <taxon>Schistocephalus</taxon>
    </lineage>
</organism>
<dbReference type="GO" id="GO:0007411">
    <property type="term" value="P:axon guidance"/>
    <property type="evidence" value="ECO:0007669"/>
    <property type="project" value="TreeGrafter"/>
</dbReference>
<evidence type="ECO:0000313" key="5">
    <source>
        <dbReference type="Proteomes" id="UP000275846"/>
    </source>
</evidence>
<dbReference type="InterPro" id="IPR008211">
    <property type="entry name" value="Laminin_N"/>
</dbReference>
<feature type="domain" description="Laminin N-terminal" evidence="3">
    <location>
        <begin position="1"/>
        <end position="153"/>
    </location>
</feature>
<gene>
    <name evidence="4" type="ORF">SSLN_LOCUS9987</name>
</gene>
<evidence type="ECO:0000256" key="2">
    <source>
        <dbReference type="ARBA" id="ARBA00023292"/>
    </source>
</evidence>
<keyword evidence="5" id="KW-1185">Reference proteome</keyword>
<dbReference type="GO" id="GO:0005604">
    <property type="term" value="C:basement membrane"/>
    <property type="evidence" value="ECO:0007669"/>
    <property type="project" value="TreeGrafter"/>
</dbReference>
<dbReference type="PANTHER" id="PTHR10574:SF406">
    <property type="entry name" value="LAMININ SUBUNIT ALPHA 5"/>
    <property type="match status" value="1"/>
</dbReference>
<dbReference type="Gene3D" id="2.60.120.260">
    <property type="entry name" value="Galactose-binding domain-like"/>
    <property type="match status" value="1"/>
</dbReference>
<dbReference type="PANTHER" id="PTHR10574">
    <property type="entry name" value="NETRIN/LAMININ-RELATED"/>
    <property type="match status" value="1"/>
</dbReference>
<evidence type="ECO:0000259" key="3">
    <source>
        <dbReference type="PROSITE" id="PS51117"/>
    </source>
</evidence>
<keyword evidence="2" id="KW-0424">Laminin EGF-like domain</keyword>
<evidence type="ECO:0000313" key="4">
    <source>
        <dbReference type="EMBL" id="VDL96372.1"/>
    </source>
</evidence>
<sequence length="164" mass="18343">MGDSPRPANWILEKSIDGKTFEPWVFFAETAEACRRLYQPQISYNMKITSDPRPNSLRNDEVYCTTYFSQPQNLEAGEIIVTLTMDREGASQSYYEMTTPIDPELIEMTAGINCEDCLPGYYRPLNVGPDAKDPCVPCDCTLHGSTGTCVSNDALMPEKVSPPR</sequence>
<dbReference type="OrthoDB" id="10011303at2759"/>
<proteinExistence type="predicted"/>
<protein>
    <submittedName>
        <fullName evidence="6">Laminin N-terminal domain-containing protein</fullName>
    </submittedName>
</protein>
<reference evidence="6" key="1">
    <citation type="submission" date="2016-06" db="UniProtKB">
        <authorList>
            <consortium name="WormBaseParasite"/>
        </authorList>
    </citation>
    <scope>IDENTIFICATION</scope>
</reference>
<dbReference type="GO" id="GO:0005201">
    <property type="term" value="F:extracellular matrix structural constituent"/>
    <property type="evidence" value="ECO:0007669"/>
    <property type="project" value="TreeGrafter"/>
</dbReference>
<evidence type="ECO:0000313" key="6">
    <source>
        <dbReference type="WBParaSite" id="SSLN_0001036001-mRNA-1"/>
    </source>
</evidence>
<keyword evidence="1" id="KW-1015">Disulfide bond</keyword>
<dbReference type="GO" id="GO:0009887">
    <property type="term" value="P:animal organ morphogenesis"/>
    <property type="evidence" value="ECO:0007669"/>
    <property type="project" value="TreeGrafter"/>
</dbReference>
<dbReference type="WBParaSite" id="SSLN_0001036001-mRNA-1">
    <property type="protein sequence ID" value="SSLN_0001036001-mRNA-1"/>
    <property type="gene ID" value="SSLN_0001036001"/>
</dbReference>
<dbReference type="PROSITE" id="PS51117">
    <property type="entry name" value="LAMININ_NTER"/>
    <property type="match status" value="1"/>
</dbReference>
<dbReference type="AlphaFoldDB" id="A0A183T0I9"/>